<comment type="caution">
    <text evidence="2">The sequence shown here is derived from an EMBL/GenBank/DDBJ whole genome shotgun (WGS) entry which is preliminary data.</text>
</comment>
<evidence type="ECO:0000313" key="2">
    <source>
        <dbReference type="EMBL" id="MDA3623811.1"/>
    </source>
</evidence>
<feature type="region of interest" description="Disordered" evidence="1">
    <location>
        <begin position="106"/>
        <end position="241"/>
    </location>
</feature>
<dbReference type="Proteomes" id="UP001210380">
    <property type="component" value="Unassembled WGS sequence"/>
</dbReference>
<feature type="compositionally biased region" description="Polar residues" evidence="1">
    <location>
        <begin position="227"/>
        <end position="241"/>
    </location>
</feature>
<accession>A0ABT4UQ08</accession>
<proteinExistence type="predicted"/>
<sequence length="241" mass="25319">MKSGPQIALAVAVGYALGRSRKMKLAIAAAGMLAGRRFSDPKELLAKGGKLLGASPEVQKLTGEARERLLDAAKSAVLAAATSKIESLGDNLTRRAAGLRAVNVEDAEEQLSGAGKEVANLSKKATRRRASSEGTPAEEETESEGHEEERTAEKSVEGRTERRRTPAHSARLSGRRPRYAAEGKETSRTSQSSARGKTTSATKSSSDSSGRAERRIGGSAGQGQHKPATSRSKPSAPKKTS</sequence>
<evidence type="ECO:0000313" key="3">
    <source>
        <dbReference type="Proteomes" id="UP001210380"/>
    </source>
</evidence>
<name>A0ABT4UQ08_9PSEU</name>
<organism evidence="2 3">
    <name type="scientific">Saccharopolyspora oryzae</name>
    <dbReference type="NCBI Taxonomy" id="2997343"/>
    <lineage>
        <taxon>Bacteria</taxon>
        <taxon>Bacillati</taxon>
        <taxon>Actinomycetota</taxon>
        <taxon>Actinomycetes</taxon>
        <taxon>Pseudonocardiales</taxon>
        <taxon>Pseudonocardiaceae</taxon>
        <taxon>Saccharopolyspora</taxon>
    </lineage>
</organism>
<evidence type="ECO:0008006" key="4">
    <source>
        <dbReference type="Google" id="ProtNLM"/>
    </source>
</evidence>
<feature type="compositionally biased region" description="Low complexity" evidence="1">
    <location>
        <begin position="192"/>
        <end position="209"/>
    </location>
</feature>
<dbReference type="EMBL" id="JAQGLA010000001">
    <property type="protein sequence ID" value="MDA3623811.1"/>
    <property type="molecule type" value="Genomic_DNA"/>
</dbReference>
<reference evidence="2 3" key="1">
    <citation type="submission" date="2022-11" db="EMBL/GenBank/DDBJ databases">
        <title>Draft genome sequence of Saccharopolyspora sp. WRP15-2 isolated from rhizosphere soils of wild rice in Thailand.</title>
        <authorList>
            <person name="Duangmal K."/>
            <person name="Kammanee S."/>
            <person name="Muangham S."/>
        </authorList>
    </citation>
    <scope>NUCLEOTIDE SEQUENCE [LARGE SCALE GENOMIC DNA]</scope>
    <source>
        <strain evidence="2 3">WRP15-2</strain>
    </source>
</reference>
<protein>
    <recommendedName>
        <fullName evidence="4">Histone protein</fullName>
    </recommendedName>
</protein>
<feature type="compositionally biased region" description="Basic and acidic residues" evidence="1">
    <location>
        <begin position="143"/>
        <end position="164"/>
    </location>
</feature>
<dbReference type="RefSeq" id="WP_270946379.1">
    <property type="nucleotide sequence ID" value="NZ_JAQGLA010000001.1"/>
</dbReference>
<evidence type="ECO:0000256" key="1">
    <source>
        <dbReference type="SAM" id="MobiDB-lite"/>
    </source>
</evidence>
<gene>
    <name evidence="2" type="ORF">OU415_00105</name>
</gene>
<keyword evidence="3" id="KW-1185">Reference proteome</keyword>